<dbReference type="Pfam" id="PF19292">
    <property type="entry name" value="KPBB_C"/>
    <property type="match status" value="1"/>
</dbReference>
<protein>
    <recommendedName>
        <fullName evidence="7">Phosphorylase b kinase regulatory subunit</fullName>
    </recommendedName>
</protein>
<dbReference type="InterPro" id="IPR045583">
    <property type="entry name" value="KPBA/B_C"/>
</dbReference>
<keyword evidence="4 7" id="KW-0321">Glycogen metabolism</keyword>
<evidence type="ECO:0000259" key="9">
    <source>
        <dbReference type="Pfam" id="PF00723"/>
    </source>
</evidence>
<evidence type="ECO:0000313" key="11">
    <source>
        <dbReference type="Proteomes" id="UP000694891"/>
    </source>
</evidence>
<feature type="domain" description="Phosphorylase b kinase regulatory subunit alpha/beta C-terminal" evidence="10">
    <location>
        <begin position="913"/>
        <end position="1056"/>
    </location>
</feature>
<evidence type="ECO:0000256" key="8">
    <source>
        <dbReference type="SAM" id="MobiDB-lite"/>
    </source>
</evidence>
<dbReference type="CTD" id="5257"/>
<feature type="domain" description="GH15-like" evidence="9">
    <location>
        <begin position="44"/>
        <end position="873"/>
    </location>
</feature>
<dbReference type="PANTHER" id="PTHR10749">
    <property type="entry name" value="PHOSPHORYLASE B KINASE REGULATORY SUBUNIT"/>
    <property type="match status" value="1"/>
</dbReference>
<feature type="compositionally biased region" description="Polar residues" evidence="8">
    <location>
        <begin position="693"/>
        <end position="707"/>
    </location>
</feature>
<evidence type="ECO:0000256" key="7">
    <source>
        <dbReference type="RuleBase" id="RU364123"/>
    </source>
</evidence>
<evidence type="ECO:0000256" key="1">
    <source>
        <dbReference type="ARBA" id="ARBA00004342"/>
    </source>
</evidence>
<evidence type="ECO:0000256" key="3">
    <source>
        <dbReference type="ARBA" id="ARBA00007128"/>
    </source>
</evidence>
<comment type="subcellular location">
    <subcellularLocation>
        <location evidence="1 7">Cell membrane</location>
        <topology evidence="1 7">Lipid-anchor</topology>
        <orientation evidence="1 7">Cytoplasmic side</orientation>
    </subcellularLocation>
</comment>
<evidence type="ECO:0000256" key="6">
    <source>
        <dbReference type="ARBA" id="ARBA00023277"/>
    </source>
</evidence>
<sequence length="1088" mass="124318">MASLADVGWKLLEFKARSKRSGSIYEPLKLSILQREDEPLWEKLDRYYNAVKMTILNYQSPTTGLFPVKTCSTCKEAKVRDSLYCAAGAWALAMAYRRIDDDMGRTHELEHSAIKCMRGILYCYMRQADKVEQFKKDPSPSKCLHSVFDVDTGDEVYSNSDYHHLQIDAVSLFLLYLVEMICSGLQIIYNTDEVSFIQNLVFCVERAYRVPDYGMWERGSKYNNGSTELHSSSVGLAKAALEAINGFNLFGNQGCSWSVIFVDLDAHNRNRQTLCSLLPRESRSHNTDAALLPTISYPAFAVDDDALYSQTLDKIVRKLRGKYGFKRFLRDGYRTANEDKNRRYYKPAEMKLFDGIECEFPIFFIYMMIDGVFRGNKAQVKEYQDLLEPIIFHSYEGHAVIPKYYYVPADFVEAEQNKHGSQKRFPSNSGRDGMVFLWGQALYNIAKLLVDELISPKDIDPIHRYVPRQDQRNVSMRYSNQGPIENDTVIHAALIAESQRLQVFLNTYGIQTQTPQQVEPIQIWPQKELVKAYRFLAINKKLGLSGRPDRPVGCIGTCKIYRILGKTVVCYPIVFDLSDFYLSQDVMLLIDDIKNALQFIKQCWKMQGRPLFLVLIREDNIKGSRFNPVLDMLASFKKGNIGGVKVHVDRLQTLISGAVVEQLDFLRVNEAEIPEFKSFEELELPKHSKVKRQTSTPNASDLEQQPEISVEEWQQKSTQEIIQKFHDCDCLASQAQLASILLRREGSDFLAKDENLMDELERIYRRAGSRKLWLAVRQAAAIIKKVASSIAPHITTILVHGKQVTLGLFGHEEEVISNPLSPGVIQGIIYSKCSPHGGEREAVLQQELVIHIGWIISNNPELFSGMLKIRVGWIVQAMKHELKIRAGDMPPQDIYQLSPSDIKQLLLDVLQPQHTGRSWLNRRQIDGSLNRTPLGFYDRVWQILERTPNGIVVAGNHLPQQPSLSDMTMYEMNFSLLVEDTLKNIVLPEYRQIIVELLMVVSIVLERNPELEFSDKVVLDGLVKEAFNDFQRDRSRFEGMEKQDDMEAFYNTPPVGKRGTSSYLTKAVMIQLLQGDVKPCKDDPCSVS</sequence>
<dbReference type="GO" id="GO:0005516">
    <property type="term" value="F:calmodulin binding"/>
    <property type="evidence" value="ECO:0007669"/>
    <property type="project" value="UniProtKB-KW"/>
</dbReference>
<keyword evidence="7" id="KW-0636">Prenylation</keyword>
<dbReference type="GeneID" id="103364759"/>
<evidence type="ECO:0000256" key="5">
    <source>
        <dbReference type="ARBA" id="ARBA00022860"/>
    </source>
</evidence>
<evidence type="ECO:0000313" key="12">
    <source>
        <dbReference type="RefSeq" id="XP_008290224.1"/>
    </source>
</evidence>
<comment type="similarity">
    <text evidence="3 7">Belongs to the phosphorylase b kinase regulatory chain family.</text>
</comment>
<name>A0A9Y4KAP8_9TELE</name>
<gene>
    <name evidence="12" type="primary">phkb</name>
</gene>
<dbReference type="InterPro" id="IPR011613">
    <property type="entry name" value="GH15-like"/>
</dbReference>
<dbReference type="AlphaFoldDB" id="A0A9Y4KAP8"/>
<keyword evidence="5 7" id="KW-0112">Calmodulin-binding</keyword>
<dbReference type="GO" id="GO:0005964">
    <property type="term" value="C:phosphorylase kinase complex"/>
    <property type="evidence" value="ECO:0007669"/>
    <property type="project" value="TreeGrafter"/>
</dbReference>
<dbReference type="Pfam" id="PF00723">
    <property type="entry name" value="Glyco_hydro_15"/>
    <property type="match status" value="1"/>
</dbReference>
<evidence type="ECO:0000259" key="10">
    <source>
        <dbReference type="Pfam" id="PF19292"/>
    </source>
</evidence>
<dbReference type="PANTHER" id="PTHR10749:SF8">
    <property type="entry name" value="PHOSPHORYLASE B KINASE REGULATORY SUBUNIT BETA"/>
    <property type="match status" value="1"/>
</dbReference>
<feature type="region of interest" description="Disordered" evidence="8">
    <location>
        <begin position="688"/>
        <end position="707"/>
    </location>
</feature>
<dbReference type="InterPro" id="IPR008928">
    <property type="entry name" value="6-hairpin_glycosidase_sf"/>
</dbReference>
<keyword evidence="7" id="KW-1003">Cell membrane</keyword>
<keyword evidence="7" id="KW-0449">Lipoprotein</keyword>
<dbReference type="RefSeq" id="XP_008290224.1">
    <property type="nucleotide sequence ID" value="XM_008292002.1"/>
</dbReference>
<comment type="function">
    <text evidence="7">Phosphorylase b kinase catalyzes the phosphorylation of serine in certain substrates, including troponin I.</text>
</comment>
<dbReference type="InterPro" id="IPR008734">
    <property type="entry name" value="PHK_A/B_su"/>
</dbReference>
<evidence type="ECO:0000256" key="4">
    <source>
        <dbReference type="ARBA" id="ARBA00022600"/>
    </source>
</evidence>
<dbReference type="Proteomes" id="UP000694891">
    <property type="component" value="Unplaced"/>
</dbReference>
<keyword evidence="11" id="KW-1185">Reference proteome</keyword>
<accession>A0A9Y4KAP8</accession>
<dbReference type="GO" id="GO:0005977">
    <property type="term" value="P:glycogen metabolic process"/>
    <property type="evidence" value="ECO:0007669"/>
    <property type="project" value="UniProtKB-KW"/>
</dbReference>
<proteinExistence type="inferred from homology"/>
<dbReference type="GO" id="GO:0005886">
    <property type="term" value="C:plasma membrane"/>
    <property type="evidence" value="ECO:0007669"/>
    <property type="project" value="UniProtKB-SubCell"/>
</dbReference>
<evidence type="ECO:0000256" key="2">
    <source>
        <dbReference type="ARBA" id="ARBA00005131"/>
    </source>
</evidence>
<comment type="pathway">
    <text evidence="2 7">Glycan biosynthesis; glycogen metabolism.</text>
</comment>
<organism evidence="11 12">
    <name type="scientific">Stegastes partitus</name>
    <name type="common">bicolor damselfish</name>
    <dbReference type="NCBI Taxonomy" id="144197"/>
    <lineage>
        <taxon>Eukaryota</taxon>
        <taxon>Metazoa</taxon>
        <taxon>Chordata</taxon>
        <taxon>Craniata</taxon>
        <taxon>Vertebrata</taxon>
        <taxon>Euteleostomi</taxon>
        <taxon>Actinopterygii</taxon>
        <taxon>Neopterygii</taxon>
        <taxon>Teleostei</taxon>
        <taxon>Neoteleostei</taxon>
        <taxon>Acanthomorphata</taxon>
        <taxon>Ovalentaria</taxon>
        <taxon>Pomacentridae</taxon>
        <taxon>Stegastes</taxon>
    </lineage>
</organism>
<dbReference type="SUPFAM" id="SSF48208">
    <property type="entry name" value="Six-hairpin glycosidases"/>
    <property type="match status" value="1"/>
</dbReference>
<reference evidence="12" key="1">
    <citation type="submission" date="2025-08" db="UniProtKB">
        <authorList>
            <consortium name="RefSeq"/>
        </authorList>
    </citation>
    <scope>IDENTIFICATION</scope>
</reference>
<keyword evidence="6 7" id="KW-0119">Carbohydrate metabolism</keyword>
<keyword evidence="7" id="KW-0472">Membrane</keyword>